<evidence type="ECO:0000313" key="1">
    <source>
        <dbReference type="EMBL" id="EBR8432932.1"/>
    </source>
</evidence>
<dbReference type="EMBL" id="AAGTPA010000007">
    <property type="protein sequence ID" value="EBR8432932.1"/>
    <property type="molecule type" value="Genomic_DNA"/>
</dbReference>
<proteinExistence type="predicted"/>
<sequence>MAKFIVRIELRNSKDADYDELHKKMTSNKFVRFSEIDCKLLWLPNAEYEITSTKSINDIASLAKSVAEKISPAPKVLVTEVNNLFQLGLDKY</sequence>
<reference evidence="1" key="1">
    <citation type="submission" date="2018-06" db="EMBL/GenBank/DDBJ databases">
        <authorList>
            <person name="Ashton P.M."/>
            <person name="Dallman T."/>
            <person name="Nair S."/>
            <person name="De Pinna E."/>
            <person name="Peters T."/>
            <person name="Grant K."/>
        </authorList>
    </citation>
    <scope>NUCLEOTIDE SEQUENCE [LARGE SCALE GENOMIC DNA]</scope>
    <source>
        <strain evidence="1">449454</strain>
    </source>
</reference>
<dbReference type="AlphaFoldDB" id="A0A5U8J4M4"/>
<name>A0A5U8J4M4_SALET</name>
<comment type="caution">
    <text evidence="1">The sequence shown here is derived from an EMBL/GenBank/DDBJ whole genome shotgun (WGS) entry which is preliminary data.</text>
</comment>
<accession>A0A5U8J4M4</accession>
<protein>
    <submittedName>
        <fullName evidence="1">DUF2622 domain-containing protein</fullName>
    </submittedName>
</protein>
<dbReference type="Proteomes" id="UP000839597">
    <property type="component" value="Unassembled WGS sequence"/>
</dbReference>
<organism evidence="1">
    <name type="scientific">Salmonella enterica subsp. enterica serovar Panama</name>
    <dbReference type="NCBI Taxonomy" id="29472"/>
    <lineage>
        <taxon>Bacteria</taxon>
        <taxon>Pseudomonadati</taxon>
        <taxon>Pseudomonadota</taxon>
        <taxon>Gammaproteobacteria</taxon>
        <taxon>Enterobacterales</taxon>
        <taxon>Enterobacteriaceae</taxon>
        <taxon>Salmonella</taxon>
    </lineage>
</organism>
<gene>
    <name evidence="1" type="ORF">DOI44_07720</name>
</gene>